<feature type="domain" description="Type II secretion system protein GspF" evidence="9">
    <location>
        <begin position="76"/>
        <end position="199"/>
    </location>
</feature>
<keyword evidence="3" id="KW-1003">Cell membrane</keyword>
<dbReference type="InterPro" id="IPR003004">
    <property type="entry name" value="GspF/PilC"/>
</dbReference>
<sequence>MLYSYTARSLTGDEIKKGKAEAANEHELARTLHNEGYLLVASRTFEKKETGKDLFHKISKTFEGLFGVPLIEKTTFTLNLAVMIGAGLSLNRALEVLARQSKNAKFKKSILEIAADVAKGSTFGDAMDKHRSVFNELYVNMIRTAETAGNLEEVLKLLASQMKKEHELISRVRGAMVYPAVILVAMLGIGALMMVVIVPKLASSFKEMGVELPWTTKLVIGFSNFLISYWYIFLLFVAIFVFTLRIVVKTKGGKRIIDFILLKTPIFGSLTKKVNSARFARTLSSLIASGVPVVKGFEILSNTLTNHYYSASLKDTAVEIQKGKKIFETLEKYPHLYPPMVTEMVSVGEETGALSDILEKLSVFFEEDVDNTTKSLSTIIEPLLMIVIGVVVGFFAISMLQPMYSLIGAQ</sequence>
<proteinExistence type="inferred from homology"/>
<evidence type="ECO:0000256" key="3">
    <source>
        <dbReference type="ARBA" id="ARBA00022475"/>
    </source>
</evidence>
<dbReference type="EMBL" id="LCLU01000030">
    <property type="protein sequence ID" value="KKU21137.1"/>
    <property type="molecule type" value="Genomic_DNA"/>
</dbReference>
<dbReference type="PATRIC" id="fig|1618619.3.peg.513"/>
<gene>
    <name evidence="10" type="ORF">UX33_C0030G0005</name>
</gene>
<dbReference type="PANTHER" id="PTHR30012">
    <property type="entry name" value="GENERAL SECRETION PATHWAY PROTEIN"/>
    <property type="match status" value="1"/>
</dbReference>
<evidence type="ECO:0000256" key="7">
    <source>
        <dbReference type="ARBA" id="ARBA00023136"/>
    </source>
</evidence>
<evidence type="ECO:0000313" key="11">
    <source>
        <dbReference type="Proteomes" id="UP000034569"/>
    </source>
</evidence>
<dbReference type="FunFam" id="1.20.81.30:FF:000001">
    <property type="entry name" value="Type II secretion system protein F"/>
    <property type="match status" value="2"/>
</dbReference>
<feature type="transmembrane region" description="Helical" evidence="8">
    <location>
        <begin position="176"/>
        <end position="198"/>
    </location>
</feature>
<name>A0A0G1NLF1_9BACT</name>
<keyword evidence="4" id="KW-0997">Cell inner membrane</keyword>
<feature type="transmembrane region" description="Helical" evidence="8">
    <location>
        <begin position="218"/>
        <end position="248"/>
    </location>
</feature>
<evidence type="ECO:0000256" key="2">
    <source>
        <dbReference type="ARBA" id="ARBA00005745"/>
    </source>
</evidence>
<keyword evidence="5 8" id="KW-0812">Transmembrane</keyword>
<protein>
    <submittedName>
        <fullName evidence="10">Type II secretion system F domain protein, type IV pilus assembly protein PilC</fullName>
    </submittedName>
</protein>
<dbReference type="PRINTS" id="PR00812">
    <property type="entry name" value="BCTERIALGSPF"/>
</dbReference>
<evidence type="ECO:0000256" key="8">
    <source>
        <dbReference type="SAM" id="Phobius"/>
    </source>
</evidence>
<feature type="domain" description="Type II secretion system protein GspF" evidence="9">
    <location>
        <begin position="279"/>
        <end position="402"/>
    </location>
</feature>
<dbReference type="GO" id="GO:0005886">
    <property type="term" value="C:plasma membrane"/>
    <property type="evidence" value="ECO:0007669"/>
    <property type="project" value="UniProtKB-SubCell"/>
</dbReference>
<comment type="caution">
    <text evidence="10">The sequence shown here is derived from an EMBL/GenBank/DDBJ whole genome shotgun (WGS) entry which is preliminary data.</text>
</comment>
<evidence type="ECO:0000259" key="9">
    <source>
        <dbReference type="Pfam" id="PF00482"/>
    </source>
</evidence>
<evidence type="ECO:0000313" key="10">
    <source>
        <dbReference type="EMBL" id="KKU21137.1"/>
    </source>
</evidence>
<evidence type="ECO:0000256" key="1">
    <source>
        <dbReference type="ARBA" id="ARBA00004429"/>
    </source>
</evidence>
<dbReference type="AlphaFoldDB" id="A0A0G1NLF1"/>
<dbReference type="InterPro" id="IPR042094">
    <property type="entry name" value="T2SS_GspF_sf"/>
</dbReference>
<organism evidence="10 11">
    <name type="scientific">Candidatus Azambacteria bacterium GW2011_GWC1_46_13</name>
    <dbReference type="NCBI Taxonomy" id="1618619"/>
    <lineage>
        <taxon>Bacteria</taxon>
        <taxon>Candidatus Azamiibacteriota</taxon>
    </lineage>
</organism>
<dbReference type="Gene3D" id="1.20.81.30">
    <property type="entry name" value="Type II secretion system (T2SS), domain F"/>
    <property type="match status" value="2"/>
</dbReference>
<comment type="similarity">
    <text evidence="2">Belongs to the GSP F family.</text>
</comment>
<evidence type="ECO:0000256" key="4">
    <source>
        <dbReference type="ARBA" id="ARBA00022519"/>
    </source>
</evidence>
<comment type="subcellular location">
    <subcellularLocation>
        <location evidence="1">Cell inner membrane</location>
        <topology evidence="1">Multi-pass membrane protein</topology>
    </subcellularLocation>
</comment>
<dbReference type="Pfam" id="PF00482">
    <property type="entry name" value="T2SSF"/>
    <property type="match status" value="2"/>
</dbReference>
<feature type="transmembrane region" description="Helical" evidence="8">
    <location>
        <begin position="383"/>
        <end position="404"/>
    </location>
</feature>
<dbReference type="InterPro" id="IPR018076">
    <property type="entry name" value="T2SS_GspF_dom"/>
</dbReference>
<accession>A0A0G1NLF1</accession>
<dbReference type="Proteomes" id="UP000034569">
    <property type="component" value="Unassembled WGS sequence"/>
</dbReference>
<evidence type="ECO:0000256" key="6">
    <source>
        <dbReference type="ARBA" id="ARBA00022989"/>
    </source>
</evidence>
<keyword evidence="7 8" id="KW-0472">Membrane</keyword>
<evidence type="ECO:0000256" key="5">
    <source>
        <dbReference type="ARBA" id="ARBA00022692"/>
    </source>
</evidence>
<reference evidence="10 11" key="1">
    <citation type="journal article" date="2015" name="Nature">
        <title>rRNA introns, odd ribosomes, and small enigmatic genomes across a large radiation of phyla.</title>
        <authorList>
            <person name="Brown C.T."/>
            <person name="Hug L.A."/>
            <person name="Thomas B.C."/>
            <person name="Sharon I."/>
            <person name="Castelle C.J."/>
            <person name="Singh A."/>
            <person name="Wilkins M.J."/>
            <person name="Williams K.H."/>
            <person name="Banfield J.F."/>
        </authorList>
    </citation>
    <scope>NUCLEOTIDE SEQUENCE [LARGE SCALE GENOMIC DNA]</scope>
</reference>
<keyword evidence="6 8" id="KW-1133">Transmembrane helix</keyword>
<dbReference type="PANTHER" id="PTHR30012:SF0">
    <property type="entry name" value="TYPE II SECRETION SYSTEM PROTEIN F-RELATED"/>
    <property type="match status" value="1"/>
</dbReference>